<keyword evidence="2" id="KW-1185">Reference proteome</keyword>
<organism evidence="1 2">
    <name type="scientific">Pedobacter rhodius</name>
    <dbReference type="NCBI Taxonomy" id="3004098"/>
    <lineage>
        <taxon>Bacteria</taxon>
        <taxon>Pseudomonadati</taxon>
        <taxon>Bacteroidota</taxon>
        <taxon>Sphingobacteriia</taxon>
        <taxon>Sphingobacteriales</taxon>
        <taxon>Sphingobacteriaceae</taxon>
        <taxon>Pedobacter</taxon>
    </lineage>
</organism>
<reference evidence="1" key="1">
    <citation type="submission" date="2022-12" db="EMBL/GenBank/DDBJ databases">
        <title>Genome sequence of SJ11.</title>
        <authorList>
            <person name="Woo H."/>
        </authorList>
    </citation>
    <scope>NUCLEOTIDE SEQUENCE</scope>
    <source>
        <strain evidence="1">SJ11</strain>
    </source>
</reference>
<accession>A0ABT4L0V3</accession>
<sequence>MTGVMEKEFTIDIALKLKNSKLSYGRFILGSDKDVALEIFRSLKGNRDTVNTCTLELELIENVTGFPIPIDILNCTLQELAENITLLSKEIFRIAQLENGKIQSLH</sequence>
<protein>
    <submittedName>
        <fullName evidence="1">Uncharacterized protein</fullName>
    </submittedName>
</protein>
<evidence type="ECO:0000313" key="1">
    <source>
        <dbReference type="EMBL" id="MCZ4224816.1"/>
    </source>
</evidence>
<comment type="caution">
    <text evidence="1">The sequence shown here is derived from an EMBL/GenBank/DDBJ whole genome shotgun (WGS) entry which is preliminary data.</text>
</comment>
<dbReference type="Proteomes" id="UP001144341">
    <property type="component" value="Unassembled WGS sequence"/>
</dbReference>
<name>A0ABT4L0V3_9SPHI</name>
<proteinExistence type="predicted"/>
<dbReference type="EMBL" id="JAPWGL010000004">
    <property type="protein sequence ID" value="MCZ4224816.1"/>
    <property type="molecule type" value="Genomic_DNA"/>
</dbReference>
<evidence type="ECO:0000313" key="2">
    <source>
        <dbReference type="Proteomes" id="UP001144341"/>
    </source>
</evidence>
<dbReference type="RefSeq" id="WP_269416479.1">
    <property type="nucleotide sequence ID" value="NZ_JAPWGL010000004.1"/>
</dbReference>
<gene>
    <name evidence="1" type="ORF">O0931_16005</name>
</gene>